<dbReference type="Gene3D" id="1.10.260.30">
    <property type="entry name" value="Signal recognition particle, SRP54 subunit, M-domain"/>
    <property type="match status" value="1"/>
</dbReference>
<dbReference type="PANTHER" id="PTHR11564">
    <property type="entry name" value="SIGNAL RECOGNITION PARTICLE 54K PROTEIN SRP54"/>
    <property type="match status" value="1"/>
</dbReference>
<dbReference type="EC" id="3.6.5.4" evidence="10"/>
<comment type="subcellular location">
    <subcellularLocation>
        <location evidence="1">Cytoplasm</location>
    </subcellularLocation>
</comment>
<dbReference type="PROSITE" id="PS00300">
    <property type="entry name" value="SRP54"/>
    <property type="match status" value="1"/>
</dbReference>
<evidence type="ECO:0000256" key="4">
    <source>
        <dbReference type="ARBA" id="ARBA00022741"/>
    </source>
</evidence>
<dbReference type="InterPro" id="IPR013822">
    <property type="entry name" value="Signal_recog_particl_SRP54_hlx"/>
</dbReference>
<evidence type="ECO:0000256" key="6">
    <source>
        <dbReference type="ARBA" id="ARBA00022884"/>
    </source>
</evidence>
<dbReference type="Pfam" id="PF02978">
    <property type="entry name" value="SRP_SPB"/>
    <property type="match status" value="1"/>
</dbReference>
<dbReference type="InterPro" id="IPR004125">
    <property type="entry name" value="Signal_recog_particle_SRP54_M"/>
</dbReference>
<dbReference type="Proteomes" id="UP000254834">
    <property type="component" value="Chromosome"/>
</dbReference>
<dbReference type="InterPro" id="IPR042101">
    <property type="entry name" value="SRP54_N_sf"/>
</dbReference>
<keyword evidence="4" id="KW-0547">Nucleotide-binding</keyword>
<evidence type="ECO:0000313" key="14">
    <source>
        <dbReference type="Proteomes" id="UP000254834"/>
    </source>
</evidence>
<dbReference type="SMART" id="SM00962">
    <property type="entry name" value="SRP54"/>
    <property type="match status" value="1"/>
</dbReference>
<keyword evidence="8" id="KW-0733">Signal recognition particle</keyword>
<dbReference type="Gene3D" id="1.20.120.140">
    <property type="entry name" value="Signal recognition particle SRP54, nucleotide-binding domain"/>
    <property type="match status" value="1"/>
</dbReference>
<dbReference type="SUPFAM" id="SSF47364">
    <property type="entry name" value="Domain of the SRP/SRP receptor G-proteins"/>
    <property type="match status" value="1"/>
</dbReference>
<evidence type="ECO:0000256" key="1">
    <source>
        <dbReference type="ARBA" id="ARBA00004496"/>
    </source>
</evidence>
<keyword evidence="5" id="KW-0378">Hydrolase</keyword>
<evidence type="ECO:0000256" key="9">
    <source>
        <dbReference type="ARBA" id="ARBA00023274"/>
    </source>
</evidence>
<dbReference type="InterPro" id="IPR036891">
    <property type="entry name" value="Signal_recog_part_SRP54_M_sf"/>
</dbReference>
<dbReference type="InterPro" id="IPR004780">
    <property type="entry name" value="SRP"/>
</dbReference>
<dbReference type="NCBIfam" id="TIGR00959">
    <property type="entry name" value="ffh"/>
    <property type="match status" value="1"/>
</dbReference>
<dbReference type="SUPFAM" id="SSF52540">
    <property type="entry name" value="P-loop containing nucleoside triphosphate hydrolases"/>
    <property type="match status" value="1"/>
</dbReference>
<comment type="similarity">
    <text evidence="2">Belongs to the GTP-binding SRP family. SRP54 subfamily.</text>
</comment>
<dbReference type="GO" id="GO:0048500">
    <property type="term" value="C:signal recognition particle"/>
    <property type="evidence" value="ECO:0007669"/>
    <property type="project" value="InterPro"/>
</dbReference>
<sequence length="441" mass="49910">MFEFLSKSFSSIFSSLTGYGKLTEKNIDESIQKIKDSLLESDVPYELSHEFIADIKKEVIGQKIVSSLRPGEQFVKVVYDKLLAFLGGEYLQESFTFQIPSTIMMIGLQGSGKTTSIGKLAVFISNQAKKRGKTRKILCASVDFYRPAAIDQLEILAQQAGIDFYRAVATDPIKASQEIVNYSKQHGYEILLFDTAGRLHVDEQMMTELDEIQKVIKPKYKFLVVDAMIGQESLSVAQSFQDRIKFDYAILSKMDSDARAGVAFSFRYALKKPVLFMGTGEKIDNLEIFRPERIAKRMLGMGDILTLVENAEEKIEKDEKYSLESSFRSGHMTLEDFSKQLSMANRLGSISSMIKYLPGMANLNISSAQIEQSEKEMKKFRAIIGSMTKKEKLYPKILDNSRKQRVAKGAGVSIADVAQLLQRFEQSQQFVKLLKKKKYFN</sequence>
<dbReference type="GO" id="GO:0006614">
    <property type="term" value="P:SRP-dependent cotranslational protein targeting to membrane"/>
    <property type="evidence" value="ECO:0007669"/>
    <property type="project" value="InterPro"/>
</dbReference>
<dbReference type="EMBL" id="CP025544">
    <property type="protein sequence ID" value="AXK60488.1"/>
    <property type="molecule type" value="Genomic_DNA"/>
</dbReference>
<comment type="catalytic activity">
    <reaction evidence="11">
        <text>GTP + H2O = GDP + phosphate + H(+)</text>
        <dbReference type="Rhea" id="RHEA:19669"/>
        <dbReference type="ChEBI" id="CHEBI:15377"/>
        <dbReference type="ChEBI" id="CHEBI:15378"/>
        <dbReference type="ChEBI" id="CHEBI:37565"/>
        <dbReference type="ChEBI" id="CHEBI:43474"/>
        <dbReference type="ChEBI" id="CHEBI:58189"/>
        <dbReference type="EC" id="3.6.5.4"/>
    </reaction>
</comment>
<evidence type="ECO:0000259" key="12">
    <source>
        <dbReference type="PROSITE" id="PS00300"/>
    </source>
</evidence>
<dbReference type="Pfam" id="PF00448">
    <property type="entry name" value="SRP54"/>
    <property type="match status" value="1"/>
</dbReference>
<dbReference type="InterPro" id="IPR000897">
    <property type="entry name" value="SRP54_GTPase_dom"/>
</dbReference>
<dbReference type="GO" id="GO:0008312">
    <property type="term" value="F:7S RNA binding"/>
    <property type="evidence" value="ECO:0007669"/>
    <property type="project" value="InterPro"/>
</dbReference>
<keyword evidence="9" id="KW-0687">Ribonucleoprotein</keyword>
<dbReference type="AlphaFoldDB" id="A0A345ZB21"/>
<dbReference type="OrthoDB" id="9804720at2"/>
<evidence type="ECO:0000256" key="3">
    <source>
        <dbReference type="ARBA" id="ARBA00022490"/>
    </source>
</evidence>
<evidence type="ECO:0000256" key="7">
    <source>
        <dbReference type="ARBA" id="ARBA00023134"/>
    </source>
</evidence>
<name>A0A345ZB21_9BACT</name>
<keyword evidence="7" id="KW-0342">GTP-binding</keyword>
<protein>
    <recommendedName>
        <fullName evidence="10">signal-recognition-particle GTPase</fullName>
        <ecNumber evidence="10">3.6.5.4</ecNumber>
    </recommendedName>
</protein>
<evidence type="ECO:0000256" key="10">
    <source>
        <dbReference type="ARBA" id="ARBA00035672"/>
    </source>
</evidence>
<dbReference type="Pfam" id="PF02881">
    <property type="entry name" value="SRP54_N"/>
    <property type="match status" value="1"/>
</dbReference>
<dbReference type="InterPro" id="IPR022941">
    <property type="entry name" value="SRP54"/>
</dbReference>
<evidence type="ECO:0000256" key="8">
    <source>
        <dbReference type="ARBA" id="ARBA00023135"/>
    </source>
</evidence>
<dbReference type="SMART" id="SM00963">
    <property type="entry name" value="SRP54_N"/>
    <property type="match status" value="1"/>
</dbReference>
<dbReference type="KEGG" id="cdes:C0J27_01855"/>
<reference evidence="13 14" key="1">
    <citation type="submission" date="2017-12" db="EMBL/GenBank/DDBJ databases">
        <title>Chromulinavorax destructans is a abundant pathogen of dominant heterotrophic picoflagllates.</title>
        <authorList>
            <person name="Deeg C.M."/>
            <person name="Zimmer M."/>
            <person name="Suttle C.A."/>
        </authorList>
    </citation>
    <scope>NUCLEOTIDE SEQUENCE [LARGE SCALE GENOMIC DNA]</scope>
    <source>
        <strain evidence="13 14">SeV1</strain>
    </source>
</reference>
<keyword evidence="6" id="KW-0694">RNA-binding</keyword>
<gene>
    <name evidence="13" type="ORF">C0J27_01855</name>
</gene>
<keyword evidence="14" id="KW-1185">Reference proteome</keyword>
<dbReference type="SUPFAM" id="SSF47446">
    <property type="entry name" value="Signal peptide-binding domain"/>
    <property type="match status" value="1"/>
</dbReference>
<dbReference type="GO" id="GO:0005525">
    <property type="term" value="F:GTP binding"/>
    <property type="evidence" value="ECO:0007669"/>
    <property type="project" value="UniProtKB-KW"/>
</dbReference>
<evidence type="ECO:0000313" key="13">
    <source>
        <dbReference type="EMBL" id="AXK60488.1"/>
    </source>
</evidence>
<keyword evidence="3" id="KW-0963">Cytoplasm</keyword>
<organism evidence="13 14">
    <name type="scientific">Candidatus Chromulinivorax destructor</name>
    <dbReference type="NCBI Taxonomy" id="2066483"/>
    <lineage>
        <taxon>Bacteria</taxon>
        <taxon>Candidatus Babelota</taxon>
        <taxon>Candidatus Babeliae</taxon>
        <taxon>Candidatus Babeliales</taxon>
        <taxon>Candidatus Chromulinivoraceae</taxon>
        <taxon>Candidatus Chromulinivorax</taxon>
    </lineage>
</organism>
<feature type="domain" description="SRP54-type proteins GTP-binding" evidence="12">
    <location>
        <begin position="273"/>
        <end position="286"/>
    </location>
</feature>
<dbReference type="Gene3D" id="3.40.50.300">
    <property type="entry name" value="P-loop containing nucleotide triphosphate hydrolases"/>
    <property type="match status" value="1"/>
</dbReference>
<dbReference type="PANTHER" id="PTHR11564:SF5">
    <property type="entry name" value="SIGNAL RECOGNITION PARTICLE SUBUNIT SRP54"/>
    <property type="match status" value="1"/>
</dbReference>
<evidence type="ECO:0000256" key="5">
    <source>
        <dbReference type="ARBA" id="ARBA00022801"/>
    </source>
</evidence>
<proteinExistence type="inferred from homology"/>
<evidence type="ECO:0000256" key="11">
    <source>
        <dbReference type="ARBA" id="ARBA00048027"/>
    </source>
</evidence>
<dbReference type="InterPro" id="IPR027417">
    <property type="entry name" value="P-loop_NTPase"/>
</dbReference>
<evidence type="ECO:0000256" key="2">
    <source>
        <dbReference type="ARBA" id="ARBA00005450"/>
    </source>
</evidence>
<accession>A0A345ZB21</accession>
<dbReference type="RefSeq" id="WP_115585503.1">
    <property type="nucleotide sequence ID" value="NZ_CP025544.1"/>
</dbReference>
<dbReference type="InterPro" id="IPR036225">
    <property type="entry name" value="SRP/SRP_N"/>
</dbReference>
<dbReference type="GO" id="GO:0003924">
    <property type="term" value="F:GTPase activity"/>
    <property type="evidence" value="ECO:0007669"/>
    <property type="project" value="InterPro"/>
</dbReference>